<accession>A0A1W0E4K7</accession>
<dbReference type="EMBL" id="MNPJ01000022">
    <property type="protein sequence ID" value="OQS54158.1"/>
    <property type="molecule type" value="Genomic_DNA"/>
</dbReference>
<reference evidence="1 2" key="1">
    <citation type="journal article" date="2017" name="Environ. Microbiol.">
        <title>Decay of the glycolytic pathway and adaptation to intranuclear parasitism within Enterocytozoonidae microsporidia.</title>
        <authorList>
            <person name="Wiredu Boakye D."/>
            <person name="Jaroenlak P."/>
            <person name="Prachumwat A."/>
            <person name="Williams T.A."/>
            <person name="Bateman K.S."/>
            <person name="Itsathitphaisarn O."/>
            <person name="Sritunyalucksana K."/>
            <person name="Paszkiewicz K.H."/>
            <person name="Moore K.A."/>
            <person name="Stentiford G.D."/>
            <person name="Williams B.A."/>
        </authorList>
    </citation>
    <scope>NUCLEOTIDE SEQUENCE [LARGE SCALE GENOMIC DNA]</scope>
    <source>
        <strain evidence="1 2">TH1</strain>
    </source>
</reference>
<comment type="caution">
    <text evidence="1">The sequence shown here is derived from an EMBL/GenBank/DDBJ whole genome shotgun (WGS) entry which is preliminary data.</text>
</comment>
<dbReference type="AlphaFoldDB" id="A0A1W0E4K7"/>
<gene>
    <name evidence="1" type="ORF">EHP00_1760</name>
</gene>
<organism evidence="1 2">
    <name type="scientific">Ecytonucleospora hepatopenaei</name>
    <dbReference type="NCBI Taxonomy" id="646526"/>
    <lineage>
        <taxon>Eukaryota</taxon>
        <taxon>Fungi</taxon>
        <taxon>Fungi incertae sedis</taxon>
        <taxon>Microsporidia</taxon>
        <taxon>Enterocytozoonidae</taxon>
        <taxon>Ecytonucleospora</taxon>
    </lineage>
</organism>
<dbReference type="Proteomes" id="UP000192758">
    <property type="component" value="Unassembled WGS sequence"/>
</dbReference>
<evidence type="ECO:0000313" key="1">
    <source>
        <dbReference type="EMBL" id="OQS54158.1"/>
    </source>
</evidence>
<dbReference type="VEuPathDB" id="MicrosporidiaDB:EHP00_1760"/>
<protein>
    <submittedName>
        <fullName evidence="1">Uncharacterized protein</fullName>
    </submittedName>
</protein>
<evidence type="ECO:0000313" key="2">
    <source>
        <dbReference type="Proteomes" id="UP000192758"/>
    </source>
</evidence>
<keyword evidence="2" id="KW-1185">Reference proteome</keyword>
<sequence length="37" mass="4234">MLLFDVLVELNGLFKLLFVELLPVNPNGLLTLFVLFE</sequence>
<proteinExistence type="predicted"/>
<name>A0A1W0E4K7_9MICR</name>